<protein>
    <submittedName>
        <fullName evidence="2">Guanylate cyclase</fullName>
    </submittedName>
</protein>
<dbReference type="WBParaSite" id="RSKR_0000073500.1">
    <property type="protein sequence ID" value="RSKR_0000073500.1"/>
    <property type="gene ID" value="RSKR_0000073500"/>
</dbReference>
<name>A0AC35THR4_9BILA</name>
<evidence type="ECO:0000313" key="1">
    <source>
        <dbReference type="Proteomes" id="UP000095286"/>
    </source>
</evidence>
<dbReference type="Proteomes" id="UP000095286">
    <property type="component" value="Unplaced"/>
</dbReference>
<proteinExistence type="predicted"/>
<reference evidence="2" key="1">
    <citation type="submission" date="2016-11" db="UniProtKB">
        <authorList>
            <consortium name="WormBaseParasite"/>
        </authorList>
    </citation>
    <scope>IDENTIFICATION</scope>
    <source>
        <strain evidence="2">KR3021</strain>
    </source>
</reference>
<organism evidence="1 2">
    <name type="scientific">Rhabditophanes sp. KR3021</name>
    <dbReference type="NCBI Taxonomy" id="114890"/>
    <lineage>
        <taxon>Eukaryota</taxon>
        <taxon>Metazoa</taxon>
        <taxon>Ecdysozoa</taxon>
        <taxon>Nematoda</taxon>
        <taxon>Chromadorea</taxon>
        <taxon>Rhabditida</taxon>
        <taxon>Tylenchina</taxon>
        <taxon>Panagrolaimomorpha</taxon>
        <taxon>Strongyloidoidea</taxon>
        <taxon>Alloionematidae</taxon>
        <taxon>Rhabditophanes</taxon>
    </lineage>
</organism>
<evidence type="ECO:0000313" key="2">
    <source>
        <dbReference type="WBParaSite" id="RSKR_0000073500.1"/>
    </source>
</evidence>
<sequence length="1099" mass="124679">MNKFILFLYLYDLALCQQKILNLGFIFPNSKGPLYNSVGYELSAGSIPMAIEKIWTDQLLPGYNFTFKAMTNGCTEMNAIGYTHDLIYNQKIDVIFGPPCDLSAMRSSLLAKFEQVPNFLWGLVSSDDFQDAQRFSNVVSVTSIFPSLALAVHNIMESFNWVKYTFIYSPNEYERCTLMYEAIVEQMGLQSYKTVLATALKTSNPPTDAEFDKFISFTKPNARIILGCFDDDSWKRRFLIRMAVNGLAASDEYVFLSLEVKNAQWTSNNFDSKGNRIPFYLDPNTPSDGKDALATAMAMKTLVLDSSRTFIKQGDYDAEVLRRISEWPFYCSTCNVTGQKTSSTYSRYLYDAILVWATILNKTLPSYGDKMFSDASLYRKNAQGSYEGATGTIRLDVGGIRSPYYQLTSLGKDLTNPVIFNYTFTTHMTFVRADQINNNATIFKNWNGHIPLNQPLCGYLHKSCPIDIFKDNLVEVIIVAIVIAIVLLAATAISIYAFYTTQRTKKKMETLWMIHETRIEKAITSKSPITQSSISFNSGKTSNSSKTSFANKFETKKYVFLYLDGENAVGDKIGTSPTFLSKNESWRELNEIMSIDNDNINKFFGISGEGKVVLSIWKYCKRGNLSEILQSDNSMFDTFFLMSLVNDITSGLGYLHSNPVIRFHGRLSSKTCLISDRWQLKITNFDFKEHRAHNKINSTDKLFIAPEHLRNEDSYGSQEGDIYSLAIVFSEILTKQVAWNIGSRSESIEEVIYLIKRGGSNPIRPDLKIYHDIEVNPAMVALIKDCWKETERPTIKQVRSLIRAFTEKGPKNLMDHVFNILEEYAATLKLEVDQRSRELVEEQRRSDLLLSKMLPPQIASKLKMGTIVEPENFDCTIMFSDVVRFASYFSKCSPLQLINLVNELFIMLDNIIELLEVYKVEAIADGYLVVAGLPNRIPHHATECAKLALKFMEGVSKFRIPHLPTERVQLRIGLNSGPVVASVVGISMPRYCLFGDTVNTASRMESNSKEGKIHVSEACYNLLSRDKNVHFEPRGNIIIKGKGVMNTYWLSGMVGVNFLDFKSENPDIMQIKNEEDTEINKNEGLYKQFLKNQVMILPD</sequence>
<accession>A0AC35THR4</accession>